<dbReference type="RefSeq" id="WP_380551797.1">
    <property type="nucleotide sequence ID" value="NZ_JBHEZY010000004.1"/>
</dbReference>
<evidence type="ECO:0008006" key="3">
    <source>
        <dbReference type="Google" id="ProtNLM"/>
    </source>
</evidence>
<evidence type="ECO:0000313" key="1">
    <source>
        <dbReference type="EMBL" id="MFC1431358.1"/>
    </source>
</evidence>
<dbReference type="SUPFAM" id="SSF54001">
    <property type="entry name" value="Cysteine proteinases"/>
    <property type="match status" value="1"/>
</dbReference>
<reference evidence="1 2" key="1">
    <citation type="submission" date="2024-09" db="EMBL/GenBank/DDBJ databases">
        <authorList>
            <person name="Lee S.D."/>
        </authorList>
    </citation>
    <scope>NUCLEOTIDE SEQUENCE [LARGE SCALE GENOMIC DNA]</scope>
    <source>
        <strain evidence="1 2">N1-3</strain>
    </source>
</reference>
<protein>
    <recommendedName>
        <fullName evidence="3">N-acetyltransferase domain-containing protein</fullName>
    </recommendedName>
</protein>
<sequence length="369" mass="41843">MSKRVGLVLPQTRTPWRGESLVRRGRATHEVWLSARALSDEPEQEWTFPLFVQRVVAATPFGLDEMYEDVSTWDQLVRAMEWRAHLRDLDADRTIEAQLGLETFDTVQRSVDGRLQLPQPWERFRGRHNVAVAGWDPGRSEVVFRNSWGPDWGDRGHGYVGQAFFEAHVDCCMVMRSIKAGISQQMDDALSERTRGAHDLATPDDYASAWGTPNPAFNRLVDVRGQSHILRMRNIYGLVDGLPCDVVELRLRLELAGRLHVTHDRQNGTSTVTELWVPRQRRRQGIGTFLIKSALHLAAGNHSTHLVALLHEADASTVGLPRARAFGDAMGFHWRWRRTRRPNIEGRATKRVPHFANPIPAAGRQGHSC</sequence>
<dbReference type="SUPFAM" id="SSF55729">
    <property type="entry name" value="Acyl-CoA N-acyltransferases (Nat)"/>
    <property type="match status" value="1"/>
</dbReference>
<comment type="caution">
    <text evidence="1">The sequence shown here is derived from an EMBL/GenBank/DDBJ whole genome shotgun (WGS) entry which is preliminary data.</text>
</comment>
<proteinExistence type="predicted"/>
<gene>
    <name evidence="1" type="ORF">ACEZDB_11950</name>
</gene>
<organism evidence="1 2">
    <name type="scientific">Streptacidiphilus alkalitolerans</name>
    <dbReference type="NCBI Taxonomy" id="3342712"/>
    <lineage>
        <taxon>Bacteria</taxon>
        <taxon>Bacillati</taxon>
        <taxon>Actinomycetota</taxon>
        <taxon>Actinomycetes</taxon>
        <taxon>Kitasatosporales</taxon>
        <taxon>Streptomycetaceae</taxon>
        <taxon>Streptacidiphilus</taxon>
    </lineage>
</organism>
<dbReference type="InterPro" id="IPR038765">
    <property type="entry name" value="Papain-like_cys_pep_sf"/>
</dbReference>
<dbReference type="Gene3D" id="3.90.70.10">
    <property type="entry name" value="Cysteine proteinases"/>
    <property type="match status" value="1"/>
</dbReference>
<dbReference type="Gene3D" id="3.40.630.30">
    <property type="match status" value="1"/>
</dbReference>
<name>A0ABV6WZ70_9ACTN</name>
<dbReference type="Proteomes" id="UP001592530">
    <property type="component" value="Unassembled WGS sequence"/>
</dbReference>
<evidence type="ECO:0000313" key="2">
    <source>
        <dbReference type="Proteomes" id="UP001592530"/>
    </source>
</evidence>
<dbReference type="EMBL" id="JBHEZY010000004">
    <property type="protein sequence ID" value="MFC1431358.1"/>
    <property type="molecule type" value="Genomic_DNA"/>
</dbReference>
<dbReference type="InterPro" id="IPR016181">
    <property type="entry name" value="Acyl_CoA_acyltransferase"/>
</dbReference>
<accession>A0ABV6WZ70</accession>